<keyword evidence="3" id="KW-0238">DNA-binding</keyword>
<dbReference type="GO" id="GO:0003677">
    <property type="term" value="F:DNA binding"/>
    <property type="evidence" value="ECO:0007669"/>
    <property type="project" value="UniProtKB-KW"/>
</dbReference>
<dbReference type="Gene3D" id="1.10.10.10">
    <property type="entry name" value="Winged helix-like DNA-binding domain superfamily/Winged helix DNA-binding domain"/>
    <property type="match status" value="1"/>
</dbReference>
<evidence type="ECO:0000259" key="2">
    <source>
        <dbReference type="Pfam" id="PF01035"/>
    </source>
</evidence>
<dbReference type="SUPFAM" id="SSF46767">
    <property type="entry name" value="Methylated DNA-protein cysteine methyltransferase, C-terminal domain"/>
    <property type="match status" value="1"/>
</dbReference>
<keyword evidence="4" id="KW-1185">Reference proteome</keyword>
<dbReference type="AlphaFoldDB" id="A0A1M5HQQ6"/>
<proteinExistence type="predicted"/>
<dbReference type="Proteomes" id="UP000184368">
    <property type="component" value="Unassembled WGS sequence"/>
</dbReference>
<sequence length="166" mass="19599">MFHEAVYTTIQQIPNGKVATYRYIAEIALNLSRISLPYPEIEVAYVINAHEMEQPCHRVIYTYIMFRNERQKQLLIHENAINEDLKCINYWKSPLESEEMLNKANRILSNKELKFTGLQESFYFSHENHSLAFTIKNLYGRKTLLTNQCLCNKCSTQRMAEEIKID</sequence>
<dbReference type="InterPro" id="IPR014048">
    <property type="entry name" value="MethylDNA_cys_MeTrfase_DNA-bd"/>
</dbReference>
<accession>A0A1M5HQQ6</accession>
<reference evidence="3 4" key="1">
    <citation type="submission" date="2016-11" db="EMBL/GenBank/DDBJ databases">
        <authorList>
            <person name="Jaros S."/>
            <person name="Januszkiewicz K."/>
            <person name="Wedrychowicz H."/>
        </authorList>
    </citation>
    <scope>NUCLEOTIDE SEQUENCE [LARGE SCALE GENOMIC DNA]</scope>
    <source>
        <strain evidence="3 4">DSM 26897</strain>
    </source>
</reference>
<evidence type="ECO:0000256" key="1">
    <source>
        <dbReference type="ARBA" id="ARBA00022763"/>
    </source>
</evidence>
<feature type="domain" description="Methylated-DNA-[protein]-cysteine S-methyltransferase DNA binding" evidence="2">
    <location>
        <begin position="2"/>
        <end position="79"/>
    </location>
</feature>
<evidence type="ECO:0000313" key="4">
    <source>
        <dbReference type="Proteomes" id="UP000184368"/>
    </source>
</evidence>
<dbReference type="InterPro" id="IPR036388">
    <property type="entry name" value="WH-like_DNA-bd_sf"/>
</dbReference>
<gene>
    <name evidence="3" type="ORF">SAMN05444008_12017</name>
</gene>
<dbReference type="GO" id="GO:0006281">
    <property type="term" value="P:DNA repair"/>
    <property type="evidence" value="ECO:0007669"/>
    <property type="project" value="InterPro"/>
</dbReference>
<dbReference type="InterPro" id="IPR036217">
    <property type="entry name" value="MethylDNA_cys_MeTrfase_DNAb"/>
</dbReference>
<protein>
    <submittedName>
        <fullName evidence="3">Alkylated DNA nucleotide flippase Atl1, participates in nucleotide excision repair, Ada-like DNA-binding domain</fullName>
    </submittedName>
</protein>
<dbReference type="EMBL" id="FQUO01000020">
    <property type="protein sequence ID" value="SHG18266.1"/>
    <property type="molecule type" value="Genomic_DNA"/>
</dbReference>
<dbReference type="Pfam" id="PF01035">
    <property type="entry name" value="DNA_binding_1"/>
    <property type="match status" value="1"/>
</dbReference>
<organism evidence="3 4">
    <name type="scientific">Cnuella takakiae</name>
    <dbReference type="NCBI Taxonomy" id="1302690"/>
    <lineage>
        <taxon>Bacteria</taxon>
        <taxon>Pseudomonadati</taxon>
        <taxon>Bacteroidota</taxon>
        <taxon>Chitinophagia</taxon>
        <taxon>Chitinophagales</taxon>
        <taxon>Chitinophagaceae</taxon>
        <taxon>Cnuella</taxon>
    </lineage>
</organism>
<dbReference type="GO" id="GO:0003824">
    <property type="term" value="F:catalytic activity"/>
    <property type="evidence" value="ECO:0007669"/>
    <property type="project" value="InterPro"/>
</dbReference>
<evidence type="ECO:0000313" key="3">
    <source>
        <dbReference type="EMBL" id="SHG18266.1"/>
    </source>
</evidence>
<keyword evidence="1" id="KW-0227">DNA damage</keyword>
<name>A0A1M5HQQ6_9BACT</name>